<evidence type="ECO:0000313" key="4">
    <source>
        <dbReference type="Proteomes" id="UP000824264"/>
    </source>
</evidence>
<dbReference type="SUPFAM" id="SSF89392">
    <property type="entry name" value="Prokaryotic lipoproteins and lipoprotein localization factors"/>
    <property type="match status" value="1"/>
</dbReference>
<feature type="signal peptide" evidence="2">
    <location>
        <begin position="1"/>
        <end position="22"/>
    </location>
</feature>
<proteinExistence type="predicted"/>
<dbReference type="Gene3D" id="2.50.20.10">
    <property type="entry name" value="Lipoprotein localisation LolA/LolB/LppX"/>
    <property type="match status" value="1"/>
</dbReference>
<evidence type="ECO:0000313" key="3">
    <source>
        <dbReference type="EMBL" id="HIW79049.1"/>
    </source>
</evidence>
<feature type="chain" id="PRO_5038482524" evidence="2">
    <location>
        <begin position="23"/>
        <end position="224"/>
    </location>
</feature>
<evidence type="ECO:0000256" key="1">
    <source>
        <dbReference type="ARBA" id="ARBA00022729"/>
    </source>
</evidence>
<dbReference type="AlphaFoldDB" id="A0A9D1U8W3"/>
<evidence type="ECO:0000256" key="2">
    <source>
        <dbReference type="SAM" id="SignalP"/>
    </source>
</evidence>
<dbReference type="CDD" id="cd16325">
    <property type="entry name" value="LolA"/>
    <property type="match status" value="1"/>
</dbReference>
<sequence length="224" mass="24963">MRIALFACALGLMLASAGLSHAAAPALTGEIQKKYESMQSFTADFTQRLLHQESGAEETRKGTLAFQKPLRVRWETLPPHAELLVITDKDVWDYLPDEELAYQYAPEVVQDSRSIIQVITGQARLDKDFSVEAEPDENGMAVLRLYPKEPSPQLVEAVLWVDKANALIKKVQILDFYGNTNEVTLTSLKPDAPLSAETFRFAPPQGVTVENLKNQTAPERPLLQ</sequence>
<dbReference type="InterPro" id="IPR029046">
    <property type="entry name" value="LolA/LolB/LppX"/>
</dbReference>
<reference evidence="3" key="1">
    <citation type="journal article" date="2021" name="PeerJ">
        <title>Extensive microbial diversity within the chicken gut microbiome revealed by metagenomics and culture.</title>
        <authorList>
            <person name="Gilroy R."/>
            <person name="Ravi A."/>
            <person name="Getino M."/>
            <person name="Pursley I."/>
            <person name="Horton D.L."/>
            <person name="Alikhan N.F."/>
            <person name="Baker D."/>
            <person name="Gharbi K."/>
            <person name="Hall N."/>
            <person name="Watson M."/>
            <person name="Adriaenssens E.M."/>
            <person name="Foster-Nyarko E."/>
            <person name="Jarju S."/>
            <person name="Secka A."/>
            <person name="Antonio M."/>
            <person name="Oren A."/>
            <person name="Chaudhuri R.R."/>
            <person name="La Ragione R."/>
            <person name="Hildebrand F."/>
            <person name="Pallen M.J."/>
        </authorList>
    </citation>
    <scope>NUCLEOTIDE SEQUENCE</scope>
    <source>
        <strain evidence="3">ChiSxjej5B17-1746</strain>
    </source>
</reference>
<dbReference type="PANTHER" id="PTHR35869">
    <property type="entry name" value="OUTER-MEMBRANE LIPOPROTEIN CARRIER PROTEIN"/>
    <property type="match status" value="1"/>
</dbReference>
<dbReference type="PANTHER" id="PTHR35869:SF1">
    <property type="entry name" value="OUTER-MEMBRANE LIPOPROTEIN CARRIER PROTEIN"/>
    <property type="match status" value="1"/>
</dbReference>
<keyword evidence="3" id="KW-0449">Lipoprotein</keyword>
<keyword evidence="1 2" id="KW-0732">Signal</keyword>
<dbReference type="Pfam" id="PF03548">
    <property type="entry name" value="LolA"/>
    <property type="match status" value="1"/>
</dbReference>
<gene>
    <name evidence="3" type="ORF">H9874_07885</name>
</gene>
<name>A0A9D1U8W3_9BACT</name>
<reference evidence="3" key="2">
    <citation type="submission" date="2021-04" db="EMBL/GenBank/DDBJ databases">
        <authorList>
            <person name="Gilroy R."/>
        </authorList>
    </citation>
    <scope>NUCLEOTIDE SEQUENCE</scope>
    <source>
        <strain evidence="3">ChiSxjej5B17-1746</strain>
    </source>
</reference>
<dbReference type="Proteomes" id="UP000824264">
    <property type="component" value="Unassembled WGS sequence"/>
</dbReference>
<accession>A0A9D1U8W3</accession>
<protein>
    <submittedName>
        <fullName evidence="3">Outer membrane lipoprotein carrier protein LolA</fullName>
    </submittedName>
</protein>
<organism evidence="3 4">
    <name type="scientific">Candidatus Bilophila faecipullorum</name>
    <dbReference type="NCBI Taxonomy" id="2838482"/>
    <lineage>
        <taxon>Bacteria</taxon>
        <taxon>Pseudomonadati</taxon>
        <taxon>Thermodesulfobacteriota</taxon>
        <taxon>Desulfovibrionia</taxon>
        <taxon>Desulfovibrionales</taxon>
        <taxon>Desulfovibrionaceae</taxon>
        <taxon>Bilophila</taxon>
    </lineage>
</organism>
<comment type="caution">
    <text evidence="3">The sequence shown here is derived from an EMBL/GenBank/DDBJ whole genome shotgun (WGS) entry which is preliminary data.</text>
</comment>
<dbReference type="EMBL" id="DXGI01000304">
    <property type="protein sequence ID" value="HIW79049.1"/>
    <property type="molecule type" value="Genomic_DNA"/>
</dbReference>
<dbReference type="InterPro" id="IPR004564">
    <property type="entry name" value="OM_lipoprot_carrier_LolA-like"/>
</dbReference>